<evidence type="ECO:0000313" key="8">
    <source>
        <dbReference type="EMBL" id="RBP12173.1"/>
    </source>
</evidence>
<dbReference type="InterPro" id="IPR010941">
    <property type="entry name" value="PhaC_N"/>
</dbReference>
<dbReference type="GO" id="GO:0042619">
    <property type="term" value="P:poly-hydroxybutyrate biosynthetic process"/>
    <property type="evidence" value="ECO:0007669"/>
    <property type="project" value="InterPro"/>
</dbReference>
<feature type="compositionally biased region" description="Low complexity" evidence="5">
    <location>
        <begin position="85"/>
        <end position="127"/>
    </location>
</feature>
<dbReference type="Proteomes" id="UP000253529">
    <property type="component" value="Unassembled WGS sequence"/>
</dbReference>
<feature type="region of interest" description="Disordered" evidence="5">
    <location>
        <begin position="1"/>
        <end position="238"/>
    </location>
</feature>
<evidence type="ECO:0000313" key="9">
    <source>
        <dbReference type="Proteomes" id="UP000253529"/>
    </source>
</evidence>
<feature type="region of interest" description="Disordered" evidence="5">
    <location>
        <begin position="253"/>
        <end position="305"/>
    </location>
</feature>
<dbReference type="InterPro" id="IPR000073">
    <property type="entry name" value="AB_hydrolase_1"/>
</dbReference>
<name>A0A366FBX5_9HYPH</name>
<organism evidence="8 9">
    <name type="scientific">Roseiarcus fermentans</name>
    <dbReference type="NCBI Taxonomy" id="1473586"/>
    <lineage>
        <taxon>Bacteria</taxon>
        <taxon>Pseudomonadati</taxon>
        <taxon>Pseudomonadota</taxon>
        <taxon>Alphaproteobacteria</taxon>
        <taxon>Hyphomicrobiales</taxon>
        <taxon>Roseiarcaceae</taxon>
        <taxon>Roseiarcus</taxon>
    </lineage>
</organism>
<feature type="domain" description="AB hydrolase-1" evidence="6">
    <location>
        <begin position="593"/>
        <end position="832"/>
    </location>
</feature>
<keyword evidence="3" id="KW-0808">Transferase</keyword>
<dbReference type="NCBIfam" id="TIGR01838">
    <property type="entry name" value="PHA_synth_I"/>
    <property type="match status" value="1"/>
</dbReference>
<evidence type="ECO:0000256" key="1">
    <source>
        <dbReference type="ARBA" id="ARBA00004496"/>
    </source>
</evidence>
<feature type="compositionally biased region" description="Low complexity" evidence="5">
    <location>
        <begin position="290"/>
        <end position="304"/>
    </location>
</feature>
<evidence type="ECO:0000256" key="2">
    <source>
        <dbReference type="ARBA" id="ARBA00022490"/>
    </source>
</evidence>
<feature type="compositionally biased region" description="Low complexity" evidence="5">
    <location>
        <begin position="253"/>
        <end position="268"/>
    </location>
</feature>
<dbReference type="RefSeq" id="WP_170153208.1">
    <property type="nucleotide sequence ID" value="NZ_QNRK01000014.1"/>
</dbReference>
<evidence type="ECO:0000256" key="3">
    <source>
        <dbReference type="ARBA" id="ARBA00022679"/>
    </source>
</evidence>
<evidence type="ECO:0000256" key="5">
    <source>
        <dbReference type="SAM" id="MobiDB-lite"/>
    </source>
</evidence>
<proteinExistence type="predicted"/>
<dbReference type="AlphaFoldDB" id="A0A366FBX5"/>
<keyword evidence="9" id="KW-1185">Reference proteome</keyword>
<protein>
    <submittedName>
        <fullName evidence="8">Polyhydroxyalkanoate synthase</fullName>
    </submittedName>
</protein>
<feature type="compositionally biased region" description="Basic and acidic residues" evidence="5">
    <location>
        <begin position="170"/>
        <end position="179"/>
    </location>
</feature>
<dbReference type="InterPro" id="IPR029058">
    <property type="entry name" value="AB_hydrolase_fold"/>
</dbReference>
<dbReference type="PANTHER" id="PTHR36837:SF5">
    <property type="entry name" value="POLY-3-HYDROXYBUTYRATE SYNTHASE"/>
    <property type="match status" value="1"/>
</dbReference>
<dbReference type="PANTHER" id="PTHR36837">
    <property type="entry name" value="POLY(3-HYDROXYALKANOATE) POLYMERASE SUBUNIT PHAC"/>
    <property type="match status" value="1"/>
</dbReference>
<keyword evidence="4" id="KW-0012">Acyltransferase</keyword>
<dbReference type="InterPro" id="IPR051321">
    <property type="entry name" value="PHA/PHB_synthase"/>
</dbReference>
<accession>A0A366FBX5</accession>
<evidence type="ECO:0000256" key="4">
    <source>
        <dbReference type="ARBA" id="ARBA00023315"/>
    </source>
</evidence>
<dbReference type="Pfam" id="PF00561">
    <property type="entry name" value="Abhydrolase_1"/>
    <property type="match status" value="1"/>
</dbReference>
<feature type="domain" description="Poly-beta-hydroxybutyrate polymerase N-terminal" evidence="7">
    <location>
        <begin position="418"/>
        <end position="589"/>
    </location>
</feature>
<dbReference type="InterPro" id="IPR010963">
    <property type="entry name" value="PHA_synth_I"/>
</dbReference>
<dbReference type="SUPFAM" id="SSF53474">
    <property type="entry name" value="alpha/beta-Hydrolases"/>
    <property type="match status" value="1"/>
</dbReference>
<feature type="compositionally biased region" description="Low complexity" evidence="5">
    <location>
        <begin position="182"/>
        <end position="238"/>
    </location>
</feature>
<evidence type="ECO:0000259" key="7">
    <source>
        <dbReference type="Pfam" id="PF07167"/>
    </source>
</evidence>
<dbReference type="Pfam" id="PF07167">
    <property type="entry name" value="PhaC_N"/>
    <property type="match status" value="1"/>
</dbReference>
<dbReference type="Gene3D" id="3.40.50.1820">
    <property type="entry name" value="alpha/beta hydrolase"/>
    <property type="match status" value="1"/>
</dbReference>
<sequence>MANRRVKPSNARPEAAAVDSASNRDAAIKPRQALAREPAAAATPEAKPRVSSAKAKWVSAPPQAAPPRKPRARPGADALDEWVNTPVAEPAPTEAPAPAAARPAFTTAAKRASAKRIAAPSRAPAATEPKPKRKAGSGRPAAAAPAADRPAPPDDAAPAKSASKRGIRARKAEAGRGDEPAADLGAAGMAEATPAEAGPVASTATVAAAQALASEAPAAADQLASRAAGPDDAAPTKATPALLQADGGREFPAAEATAATEPARPAPTSVAAEDAAAPTPVSAPPPASEAPPAASAKLPAVAGPRSPGESFGFGLQYPVPNIEALARNMASAYEHAMKAFTAYLRPRESGEIKTKVADEIGEMIRSLGHVAEYYMADPKRAIEAQTALTTQFIDLWAATLQRFQGQSAKPVAAPGSPDKRFADAEWRDNPFFDFLKQAYVLTTDWAEDLVKRADDMEPHARHKAQFYLKQVSAALSPSNFIGTNPELLRATLAESGENLVRGLKMLAEDIAAGKGNLRMRQVDARGFELGVNMAVTPGKVIFRTDLIELIQYEPSTPEAYRRPLLIIPPWINKFYILDLNPEKSFVRWAVAQGLTVFVISWVNPDARHADKDFDAYMNEGILAAIGAIEQATGERKVTTIGYCVGGTLLAATLGYMAAVGDDRIDSTTFFTTQIDFTDAGDLKVFVDAEQLRQTEEKMAELGYLEGAAMAQAFNMLRPSDLIWSYYVNNYLKGKEPMAFDLLVWNADATRMPAANHRIYLRNCYFQNDLSNGRMVMGGQTVDLKKVTIPVYELAAKEDHIAPARSAFNGAKALGGPVRYVMAGSGHIAGVVNPPGKKPKYQYWTNGPVEGSFEDWVKRAHETPGSWWPDWIAWVTAQAPEKVPARKPGDGKLTPLCDAPGEYVKVKS</sequence>
<feature type="compositionally biased region" description="Low complexity" evidence="5">
    <location>
        <begin position="30"/>
        <end position="45"/>
    </location>
</feature>
<keyword evidence="2" id="KW-0963">Cytoplasm</keyword>
<dbReference type="EMBL" id="QNRK01000014">
    <property type="protein sequence ID" value="RBP12173.1"/>
    <property type="molecule type" value="Genomic_DNA"/>
</dbReference>
<comment type="caution">
    <text evidence="8">The sequence shown here is derived from an EMBL/GenBank/DDBJ whole genome shotgun (WGS) entry which is preliminary data.</text>
</comment>
<gene>
    <name evidence="8" type="ORF">DFR50_1142</name>
</gene>
<comment type="subcellular location">
    <subcellularLocation>
        <location evidence="1">Cytoplasm</location>
    </subcellularLocation>
</comment>
<dbReference type="GO" id="GO:0016746">
    <property type="term" value="F:acyltransferase activity"/>
    <property type="evidence" value="ECO:0007669"/>
    <property type="project" value="UniProtKB-KW"/>
</dbReference>
<evidence type="ECO:0000259" key="6">
    <source>
        <dbReference type="Pfam" id="PF00561"/>
    </source>
</evidence>
<reference evidence="8 9" key="1">
    <citation type="submission" date="2018-06" db="EMBL/GenBank/DDBJ databases">
        <title>Genomic Encyclopedia of Type Strains, Phase IV (KMG-IV): sequencing the most valuable type-strain genomes for metagenomic binning, comparative biology and taxonomic classification.</title>
        <authorList>
            <person name="Goeker M."/>
        </authorList>
    </citation>
    <scope>NUCLEOTIDE SEQUENCE [LARGE SCALE GENOMIC DNA]</scope>
    <source>
        <strain evidence="8 9">DSM 24875</strain>
    </source>
</reference>
<dbReference type="GO" id="GO:0005737">
    <property type="term" value="C:cytoplasm"/>
    <property type="evidence" value="ECO:0007669"/>
    <property type="project" value="UniProtKB-SubCell"/>
</dbReference>
<feature type="compositionally biased region" description="Low complexity" evidence="5">
    <location>
        <begin position="137"/>
        <end position="161"/>
    </location>
</feature>